<name>A0ABT1NRN7_9MICC</name>
<organism evidence="1 2">
    <name type="scientific">Arthrobacter jinronghuae</name>
    <dbReference type="NCBI Taxonomy" id="2964609"/>
    <lineage>
        <taxon>Bacteria</taxon>
        <taxon>Bacillati</taxon>
        <taxon>Actinomycetota</taxon>
        <taxon>Actinomycetes</taxon>
        <taxon>Micrococcales</taxon>
        <taxon>Micrococcaceae</taxon>
        <taxon>Arthrobacter</taxon>
    </lineage>
</organism>
<reference evidence="1 2" key="1">
    <citation type="submission" date="2022-07" db="EMBL/GenBank/DDBJ databases">
        <title>Novel species in genus Arthrobacter.</title>
        <authorList>
            <person name="Liu Y."/>
        </authorList>
    </citation>
    <scope>NUCLEOTIDE SEQUENCE [LARGE SCALE GENOMIC DNA]</scope>
    <source>
        <strain evidence="2">zg-Y859</strain>
    </source>
</reference>
<comment type="caution">
    <text evidence="1">The sequence shown here is derived from an EMBL/GenBank/DDBJ whole genome shotgun (WGS) entry which is preliminary data.</text>
</comment>
<accession>A0ABT1NRN7</accession>
<keyword evidence="2" id="KW-1185">Reference proteome</keyword>
<evidence type="ECO:0000313" key="2">
    <source>
        <dbReference type="Proteomes" id="UP001206924"/>
    </source>
</evidence>
<protein>
    <submittedName>
        <fullName evidence="1">Uncharacterized protein</fullName>
    </submittedName>
</protein>
<proteinExistence type="predicted"/>
<dbReference type="Proteomes" id="UP001206924">
    <property type="component" value="Unassembled WGS sequence"/>
</dbReference>
<dbReference type="RefSeq" id="WP_255865727.1">
    <property type="nucleotide sequence ID" value="NZ_CP104263.1"/>
</dbReference>
<dbReference type="EMBL" id="JANFLP010000010">
    <property type="protein sequence ID" value="MCQ1950388.1"/>
    <property type="molecule type" value="Genomic_DNA"/>
</dbReference>
<evidence type="ECO:0000313" key="1">
    <source>
        <dbReference type="EMBL" id="MCQ1950388.1"/>
    </source>
</evidence>
<gene>
    <name evidence="1" type="ORF">NNX28_10635</name>
</gene>
<sequence>MTQTVGDLFPLPDGERVHAWLSLEWGSRKETPVQVAERILLTLPLLRNRFPELDAAWQMSVKTLFAPGPQWIDIPDGPETLGALIQSPRQRDVPDSLVDTGTLKAKFSLTAGGDPENGLFLFDISAGRSHFWTLPANSISLRPPAEFVLGSPEEARGWFGELVRIWQPETACLMTPETMDLCRERRGQLGIGHRPFSAPSVGYLNWFSRTGYGRLPFPLDAVTREDPDGTLIAVPDWNAAAVADLYAELETMGMLHEMPDHQVPDGPFHEDRA</sequence>